<evidence type="ECO:0000259" key="7">
    <source>
        <dbReference type="PROSITE" id="PS50184"/>
    </source>
</evidence>
<sequence length="524" mass="57899">MKRNGKVIESFKVMALDWKVPYPTNGYCNPGVSKPANIGIHQHCEPSNLCKIIWTLTECHSVVPPQPYYEACVASGCSGEHPSTECQSMQTYAALCGLHGVCVDWRRQANGQCEASCPRDQVYKPCGEARRNTCFSREVVTSTLPSQNNTSVFVEGCYCPDGKILLNDHDGICVSVCGCTAQDGSVKQPREAWEHDCKYCTCDEATLNISCFPRPCAKFPPINCTKEGFVRKIKTRLDDPCCTETVCECDIKTCIINKTGCDLGFHPVVAISEDGCCPIFSCIPKGVCVSEGVEFKPGAMVPKSSCENCMCTDEQDPVTQTNHIQCLPVQCQTTCQQGFRYVEEKGQCCSQCQQVACVANFPFGNVTIEVGKSYKDPYDNCTHYTCTESAGHFSLTSTVKVCLPFEEANCVPGTVDVTSDGCCKTCIDLPHKCKRNLREQYIVHDNCKSAAPVAVPFCEGMCSTYSVYSFEANEMEHKCICCHEKRSHNVKVELICSDHKTVQFTYVYVDECGCVETKCPKRIT</sequence>
<dbReference type="SMART" id="SM00832">
    <property type="entry name" value="C8"/>
    <property type="match status" value="1"/>
</dbReference>
<gene>
    <name evidence="8" type="primary">Muc5b_2</name>
    <name evidence="8" type="ORF">FORRUF_R15054</name>
</gene>
<keyword evidence="3" id="KW-0677">Repeat</keyword>
<keyword evidence="4 5" id="KW-1015">Disulfide bond</keyword>
<dbReference type="PROSITE" id="PS01225">
    <property type="entry name" value="CTCK_2"/>
    <property type="match status" value="1"/>
</dbReference>
<evidence type="ECO:0000256" key="2">
    <source>
        <dbReference type="ARBA" id="ARBA00022525"/>
    </source>
</evidence>
<feature type="domain" description="CTCK" evidence="6">
    <location>
        <begin position="426"/>
        <end position="520"/>
    </location>
</feature>
<evidence type="ECO:0000259" key="6">
    <source>
        <dbReference type="PROSITE" id="PS01225"/>
    </source>
</evidence>
<keyword evidence="9" id="KW-1185">Reference proteome</keyword>
<dbReference type="PANTHER" id="PTHR11339:SF403">
    <property type="entry name" value="MUCIN-5B-RELATED"/>
    <property type="match status" value="1"/>
</dbReference>
<dbReference type="InterPro" id="IPR014853">
    <property type="entry name" value="VWF/SSPO/ZAN-like_Cys-rich_dom"/>
</dbReference>
<dbReference type="SUPFAM" id="SSF57567">
    <property type="entry name" value="Serine protease inhibitors"/>
    <property type="match status" value="1"/>
</dbReference>
<dbReference type="Pfam" id="PF08742">
    <property type="entry name" value="C8"/>
    <property type="match status" value="1"/>
</dbReference>
<dbReference type="OrthoDB" id="9141322at2759"/>
<comment type="subcellular location">
    <subcellularLocation>
        <location evidence="1">Secreted</location>
    </subcellularLocation>
</comment>
<dbReference type="PANTHER" id="PTHR11339">
    <property type="entry name" value="EXTRACELLULAR MATRIX GLYCOPROTEIN RELATED"/>
    <property type="match status" value="1"/>
</dbReference>
<dbReference type="InterPro" id="IPR036084">
    <property type="entry name" value="Ser_inhib-like_sf"/>
</dbReference>
<dbReference type="CDD" id="cd19941">
    <property type="entry name" value="TIL"/>
    <property type="match status" value="1"/>
</dbReference>
<feature type="disulfide bond" evidence="5">
    <location>
        <begin position="458"/>
        <end position="512"/>
    </location>
</feature>
<evidence type="ECO:0000256" key="1">
    <source>
        <dbReference type="ARBA" id="ARBA00004613"/>
    </source>
</evidence>
<feature type="disulfide bond" evidence="5">
    <location>
        <begin position="447"/>
        <end position="496"/>
    </location>
</feature>
<dbReference type="PROSITE" id="PS50184">
    <property type="entry name" value="VWFC_2"/>
    <property type="match status" value="2"/>
</dbReference>
<evidence type="ECO:0000256" key="4">
    <source>
        <dbReference type="ARBA" id="ARBA00023157"/>
    </source>
</evidence>
<dbReference type="EMBL" id="VXAU01004256">
    <property type="protein sequence ID" value="NXK94531.1"/>
    <property type="molecule type" value="Genomic_DNA"/>
</dbReference>
<evidence type="ECO:0000256" key="3">
    <source>
        <dbReference type="ARBA" id="ARBA00022737"/>
    </source>
</evidence>
<reference evidence="8 9" key="1">
    <citation type="submission" date="2019-09" db="EMBL/GenBank/DDBJ databases">
        <title>Bird 10,000 Genomes (B10K) Project - Family phase.</title>
        <authorList>
            <person name="Zhang G."/>
        </authorList>
    </citation>
    <scope>NUCLEOTIDE SEQUENCE [LARGE SCALE GENOMIC DNA]</scope>
    <source>
        <strain evidence="8">B10K-DU-001-43</strain>
        <tissue evidence="8">Muscle</tissue>
    </source>
</reference>
<dbReference type="SUPFAM" id="SSF57603">
    <property type="entry name" value="FnI-like domain"/>
    <property type="match status" value="1"/>
</dbReference>
<comment type="caution">
    <text evidence="8">The sequence shown here is derived from an EMBL/GenBank/DDBJ whole genome shotgun (WGS) entry which is preliminary data.</text>
</comment>
<dbReference type="Gene3D" id="2.10.25.10">
    <property type="entry name" value="Laminin"/>
    <property type="match status" value="1"/>
</dbReference>
<feature type="disulfide bond" evidence="5">
    <location>
        <begin position="462"/>
        <end position="514"/>
    </location>
</feature>
<evidence type="ECO:0000313" key="8">
    <source>
        <dbReference type="EMBL" id="NXK94531.1"/>
    </source>
</evidence>
<dbReference type="SMART" id="SM00214">
    <property type="entry name" value="VWC"/>
    <property type="match status" value="2"/>
</dbReference>
<evidence type="ECO:0000256" key="5">
    <source>
        <dbReference type="PROSITE-ProRule" id="PRU00039"/>
    </source>
</evidence>
<organism evidence="8 9">
    <name type="scientific">Formicarius rufipectus</name>
    <dbReference type="NCBI Taxonomy" id="1118560"/>
    <lineage>
        <taxon>Eukaryota</taxon>
        <taxon>Metazoa</taxon>
        <taxon>Chordata</taxon>
        <taxon>Craniata</taxon>
        <taxon>Vertebrata</taxon>
        <taxon>Euteleostomi</taxon>
        <taxon>Archelosauria</taxon>
        <taxon>Archosauria</taxon>
        <taxon>Dinosauria</taxon>
        <taxon>Saurischia</taxon>
        <taxon>Theropoda</taxon>
        <taxon>Coelurosauria</taxon>
        <taxon>Aves</taxon>
        <taxon>Neognathae</taxon>
        <taxon>Neoaves</taxon>
        <taxon>Telluraves</taxon>
        <taxon>Australaves</taxon>
        <taxon>Passeriformes</taxon>
        <taxon>Formicariidae</taxon>
        <taxon>Formicarius</taxon>
    </lineage>
</organism>
<dbReference type="Proteomes" id="UP000520463">
    <property type="component" value="Unassembled WGS sequence"/>
</dbReference>
<dbReference type="SMART" id="SM00041">
    <property type="entry name" value="CT"/>
    <property type="match status" value="1"/>
</dbReference>
<dbReference type="GO" id="GO:0031012">
    <property type="term" value="C:extracellular matrix"/>
    <property type="evidence" value="ECO:0007669"/>
    <property type="project" value="TreeGrafter"/>
</dbReference>
<feature type="non-terminal residue" evidence="8">
    <location>
        <position position="1"/>
    </location>
</feature>
<feature type="domain" description="VWFC" evidence="7">
    <location>
        <begin position="286"/>
        <end position="353"/>
    </location>
</feature>
<feature type="non-terminal residue" evidence="8">
    <location>
        <position position="524"/>
    </location>
</feature>
<evidence type="ECO:0000313" key="9">
    <source>
        <dbReference type="Proteomes" id="UP000520463"/>
    </source>
</evidence>
<protein>
    <submittedName>
        <fullName evidence="8">MUC5B protein</fullName>
    </submittedName>
</protein>
<comment type="caution">
    <text evidence="5">Lacks conserved residue(s) required for the propagation of feature annotation.</text>
</comment>
<name>A0A7L0NN42_9PASS</name>
<feature type="domain" description="VWFC" evidence="7">
    <location>
        <begin position="179"/>
        <end position="248"/>
    </location>
</feature>
<dbReference type="InterPro" id="IPR006207">
    <property type="entry name" value="Cys_knot_C"/>
</dbReference>
<dbReference type="AlphaFoldDB" id="A0A7L0NN42"/>
<dbReference type="PROSITE" id="PS01208">
    <property type="entry name" value="VWFC_1"/>
    <property type="match status" value="1"/>
</dbReference>
<keyword evidence="2" id="KW-0964">Secreted</keyword>
<accession>A0A7L0NN42</accession>
<dbReference type="GO" id="GO:0005615">
    <property type="term" value="C:extracellular space"/>
    <property type="evidence" value="ECO:0007669"/>
    <property type="project" value="TreeGrafter"/>
</dbReference>
<proteinExistence type="predicted"/>
<dbReference type="FunFam" id="2.10.25.10:FF:000153">
    <property type="entry name" value="MUC5B isoform 1"/>
    <property type="match status" value="1"/>
</dbReference>
<dbReference type="InterPro" id="IPR001007">
    <property type="entry name" value="VWF_dom"/>
</dbReference>
<dbReference type="InterPro" id="IPR050780">
    <property type="entry name" value="Mucin_vWF_Thrombospondin_sf"/>
</dbReference>